<evidence type="ECO:0008006" key="4">
    <source>
        <dbReference type="Google" id="ProtNLM"/>
    </source>
</evidence>
<dbReference type="AlphaFoldDB" id="A0A2Z5G7X2"/>
<organism evidence="2 3">
    <name type="scientific">Acidisarcina polymorpha</name>
    <dbReference type="NCBI Taxonomy" id="2211140"/>
    <lineage>
        <taxon>Bacteria</taxon>
        <taxon>Pseudomonadati</taxon>
        <taxon>Acidobacteriota</taxon>
        <taxon>Terriglobia</taxon>
        <taxon>Terriglobales</taxon>
        <taxon>Acidobacteriaceae</taxon>
        <taxon>Acidisarcina</taxon>
    </lineage>
</organism>
<dbReference type="InterPro" id="IPR036116">
    <property type="entry name" value="FN3_sf"/>
</dbReference>
<protein>
    <recommendedName>
        <fullName evidence="4">Fibronectin type-III domain-containing protein</fullName>
    </recommendedName>
</protein>
<dbReference type="EMBL" id="CP030840">
    <property type="protein sequence ID" value="AXC15069.1"/>
    <property type="molecule type" value="Genomic_DNA"/>
</dbReference>
<dbReference type="Gene3D" id="2.80.10.50">
    <property type="match status" value="1"/>
</dbReference>
<gene>
    <name evidence="2" type="ORF">ACPOL_5825</name>
</gene>
<dbReference type="InterPro" id="IPR013783">
    <property type="entry name" value="Ig-like_fold"/>
</dbReference>
<evidence type="ECO:0000313" key="2">
    <source>
        <dbReference type="EMBL" id="AXC15069.1"/>
    </source>
</evidence>
<dbReference type="InterPro" id="IPR015943">
    <property type="entry name" value="WD40/YVTN_repeat-like_dom_sf"/>
</dbReference>
<dbReference type="SUPFAM" id="SSF63829">
    <property type="entry name" value="Calcium-dependent phosphotriesterase"/>
    <property type="match status" value="1"/>
</dbReference>
<keyword evidence="3" id="KW-1185">Reference proteome</keyword>
<dbReference type="InterPro" id="IPR003961">
    <property type="entry name" value="FN3_dom"/>
</dbReference>
<evidence type="ECO:0000256" key="1">
    <source>
        <dbReference type="SAM" id="SignalP"/>
    </source>
</evidence>
<dbReference type="Gene3D" id="2.60.40.10">
    <property type="entry name" value="Immunoglobulins"/>
    <property type="match status" value="1"/>
</dbReference>
<proteinExistence type="predicted"/>
<dbReference type="Proteomes" id="UP000253606">
    <property type="component" value="Chromosome"/>
</dbReference>
<keyword evidence="1" id="KW-0732">Signal</keyword>
<evidence type="ECO:0000313" key="3">
    <source>
        <dbReference type="Proteomes" id="UP000253606"/>
    </source>
</evidence>
<feature type="chain" id="PRO_5016362639" description="Fibronectin type-III domain-containing protein" evidence="1">
    <location>
        <begin position="23"/>
        <end position="727"/>
    </location>
</feature>
<feature type="signal peptide" evidence="1">
    <location>
        <begin position="1"/>
        <end position="22"/>
    </location>
</feature>
<accession>A0A2Z5G7X2</accession>
<reference evidence="2 3" key="1">
    <citation type="journal article" date="2018" name="Front. Microbiol.">
        <title>Hydrolytic Capabilities as a Key to Environmental Success: Chitinolytic and Cellulolytic Acidobacteria From Acidic Sub-arctic Soils and Boreal Peatlands.</title>
        <authorList>
            <person name="Belova S.E."/>
            <person name="Ravin N.V."/>
            <person name="Pankratov T.A."/>
            <person name="Rakitin A.L."/>
            <person name="Ivanova A.A."/>
            <person name="Beletsky A.V."/>
            <person name="Mardanov A.V."/>
            <person name="Sinninghe Damste J.S."/>
            <person name="Dedysh S.N."/>
        </authorList>
    </citation>
    <scope>NUCLEOTIDE SEQUENCE [LARGE SCALE GENOMIC DNA]</scope>
    <source>
        <strain evidence="2 3">SBC82</strain>
    </source>
</reference>
<dbReference type="KEGG" id="abas:ACPOL_5825"/>
<dbReference type="Gene3D" id="2.130.10.10">
    <property type="entry name" value="YVTN repeat-like/Quinoprotein amine dehydrogenase"/>
    <property type="match status" value="1"/>
</dbReference>
<name>A0A2Z5G7X2_9BACT</name>
<sequence length="727" mass="77721">MSRPRFSLQLLLFVAFAPLAQGQGTHLWTQSRYEEFERGHPHGAAIRSDGSIIPGPKLSLVSSTPSTYIWALAADGSGNAFVGTGSPATVLKVSADGKSTKLFETKDLSVQAVRVGGDGSVYAATLPSGKVYRLKADGPAVDDTSATVVFDPAKTDEKPKYIWDLAFDASGRLYVATGGPAAVYRIDLKQQGAKPELFFKSDEQHIRCLAFDHSGNLLAGSDGTGLIYRIDKSGKGFIVYDAPKREITAITTGNDSGGKEVIWASAVGERNRSTLPLLPVQGIAAATATITIVAPGSVQASSSNSVVSDGSDIYELAASGAPRKLWSDKETVVYALHSTDKGLLAATGNRGRIYRIHQNGEFEDLAHLEASQAVGFAETKEGYLIGTANSGKLYMLTHAADPEASYESDVFDAGVFSKWGRVEAHSTSHDFDLYGRAGNVENPDRDWGPWVKVTPNAGDLGVGSARFVQWKAALRNNASIASIGLNYLPVNVAPSVDEIVVQPGARVNFSGQAQQSQQTINISFPSTQGSSINYSEGTNTPLSAIRDKTAVTARWAAHDDNGDELTYSVYFRGDGDSDWRLLKDGVTEKYYSFDAALLPDGGYRIRVVASDAPSHNPGDALTSDRTSDRFSIDTAPPVITALAAHLEAEKVHVTATASDAATPIGHAEYSVDAGPWQYIEPIGQLSDSLEEHYDFSAPLKASSGEHLVTLRVYDRYENVTAAKTVVR</sequence>
<dbReference type="SUPFAM" id="SSF49265">
    <property type="entry name" value="Fibronectin type III"/>
    <property type="match status" value="1"/>
</dbReference>
<dbReference type="CDD" id="cd00063">
    <property type="entry name" value="FN3"/>
    <property type="match status" value="1"/>
</dbReference>
<dbReference type="RefSeq" id="WP_236657059.1">
    <property type="nucleotide sequence ID" value="NZ_CP030840.1"/>
</dbReference>